<dbReference type="AlphaFoldDB" id="A0A7G5H5H3"/>
<evidence type="ECO:0000313" key="2">
    <source>
        <dbReference type="Proteomes" id="UP000515369"/>
    </source>
</evidence>
<dbReference type="RefSeq" id="WP_182463734.1">
    <property type="nucleotide sequence ID" value="NZ_CP059732.1"/>
</dbReference>
<keyword evidence="2" id="KW-1185">Reference proteome</keyword>
<gene>
    <name evidence="1" type="ORF">H3H32_16475</name>
</gene>
<dbReference type="KEGG" id="sfol:H3H32_16475"/>
<proteinExistence type="predicted"/>
<name>A0A7G5H5H3_9BACT</name>
<accession>A0A7G5H5H3</accession>
<dbReference type="EMBL" id="CP059732">
    <property type="protein sequence ID" value="QMW06365.1"/>
    <property type="molecule type" value="Genomic_DNA"/>
</dbReference>
<dbReference type="Proteomes" id="UP000515369">
    <property type="component" value="Chromosome"/>
</dbReference>
<protein>
    <submittedName>
        <fullName evidence="1">Uncharacterized protein</fullName>
    </submittedName>
</protein>
<evidence type="ECO:0000313" key="1">
    <source>
        <dbReference type="EMBL" id="QMW06365.1"/>
    </source>
</evidence>
<organism evidence="1 2">
    <name type="scientific">Spirosoma foliorum</name>
    <dbReference type="NCBI Taxonomy" id="2710596"/>
    <lineage>
        <taxon>Bacteria</taxon>
        <taxon>Pseudomonadati</taxon>
        <taxon>Bacteroidota</taxon>
        <taxon>Cytophagia</taxon>
        <taxon>Cytophagales</taxon>
        <taxon>Cytophagaceae</taxon>
        <taxon>Spirosoma</taxon>
    </lineage>
</organism>
<reference evidence="1 2" key="1">
    <citation type="submission" date="2020-07" db="EMBL/GenBank/DDBJ databases">
        <title>Spirosoma foliorum sp. nov., isolated from the leaves on the Nejang mountain Korea, Republic of.</title>
        <authorList>
            <person name="Ho H."/>
            <person name="Lee Y.-J."/>
            <person name="Nurcahyanto D.-A."/>
            <person name="Kim S.-G."/>
        </authorList>
    </citation>
    <scope>NUCLEOTIDE SEQUENCE [LARGE SCALE GENOMIC DNA]</scope>
    <source>
        <strain evidence="1 2">PL0136</strain>
    </source>
</reference>
<sequence>MNNLIVIAINERGLVLANPSHLRQIVDRKVKEYCEYHKAQSTQTYAYLYKRLYQIWGVNVYTLPRNERESLIDAAERDGHLERIYSLISAELIFPEEQ</sequence>